<organism evidence="2 3">
    <name type="scientific">Caenorhabditis angaria</name>
    <dbReference type="NCBI Taxonomy" id="860376"/>
    <lineage>
        <taxon>Eukaryota</taxon>
        <taxon>Metazoa</taxon>
        <taxon>Ecdysozoa</taxon>
        <taxon>Nematoda</taxon>
        <taxon>Chromadorea</taxon>
        <taxon>Rhabditida</taxon>
        <taxon>Rhabditina</taxon>
        <taxon>Rhabditomorpha</taxon>
        <taxon>Rhabditoidea</taxon>
        <taxon>Rhabditidae</taxon>
        <taxon>Peloderinae</taxon>
        <taxon>Caenorhabditis</taxon>
    </lineage>
</organism>
<dbReference type="InterPro" id="IPR053220">
    <property type="entry name" value="Nematode_rcpt-like_serp_H"/>
</dbReference>
<dbReference type="PANTHER" id="PTHR22941:SF33">
    <property type="entry name" value="SERPENTINE RECEPTOR, CLASS H"/>
    <property type="match status" value="1"/>
</dbReference>
<reference evidence="2" key="1">
    <citation type="submission" date="2022-11" db="EMBL/GenBank/DDBJ databases">
        <authorList>
            <person name="Kikuchi T."/>
        </authorList>
    </citation>
    <scope>NUCLEOTIDE SEQUENCE</scope>
    <source>
        <strain evidence="2">PS1010</strain>
    </source>
</reference>
<dbReference type="Proteomes" id="UP001152747">
    <property type="component" value="Unassembled WGS sequence"/>
</dbReference>
<feature type="transmembrane region" description="Helical" evidence="1">
    <location>
        <begin position="459"/>
        <end position="487"/>
    </location>
</feature>
<feature type="transmembrane region" description="Helical" evidence="1">
    <location>
        <begin position="258"/>
        <end position="286"/>
    </location>
</feature>
<gene>
    <name evidence="2" type="ORF">CAMP_LOCUS14012</name>
</gene>
<dbReference type="InterPro" id="IPR019422">
    <property type="entry name" value="7TM_GPCR_serpentine_rcpt_Srh"/>
</dbReference>
<sequence>MSDLIQEEIDYLLTLPTNSTYSEWSLIGSSCQHIHREYISNDDFLLILHLVTLVSTVFNVAGVYCIVTQSSVSMGNFKWCLANLQFWIAFTDLWVTVFVAPRFYFPTIGGIALGLFFNLGLTVPQLIYLGFASFGCMVASVFVLFLYRHQVVVPSDSFTKFPKSLIFVFVAINYLVYGNMTLPAVLTAPYDQISEKVRILRKETCPPKDILNPDVFLLQSSYDLLLPYVFFLLFFVGTETLTMSLHCAWRTRKMQLKFLLALIAQVAIPTALCYAPVIYCLVSTLIDHYNQFANDICVFVFVTHGIVSSTCLLFFYDCYFDYISFLICRNRSHKKISMVNFRSEMFHKLLYLGGGCFGCVISSVFVLFLYRHQVIVPRDSFYSFPKRVNVGFVAINYLLYGNMAIPAVLTAPSDQVNQKIELLMRETCPPKDILDPDVYLLQVSYELLLPKTRKMQIKFLLALTAQIAIPTTLCYAPIVYCLVSTLIDHYNQFANDICVFVFITHGIISSTCLLLFYECYLDHIIFLICRRRTRSSKVSVANSRTDPISRKSIVTIQ</sequence>
<dbReference type="OrthoDB" id="5800592at2759"/>
<dbReference type="Pfam" id="PF10318">
    <property type="entry name" value="7TM_GPCR_Srh"/>
    <property type="match status" value="3"/>
</dbReference>
<feature type="transmembrane region" description="Helical" evidence="1">
    <location>
        <begin position="44"/>
        <end position="67"/>
    </location>
</feature>
<dbReference type="EMBL" id="CANHGI010000005">
    <property type="protein sequence ID" value="CAI5451375.1"/>
    <property type="molecule type" value="Genomic_DNA"/>
</dbReference>
<feature type="transmembrane region" description="Helical" evidence="1">
    <location>
        <begin position="125"/>
        <end position="145"/>
    </location>
</feature>
<evidence type="ECO:0000256" key="1">
    <source>
        <dbReference type="SAM" id="Phobius"/>
    </source>
</evidence>
<proteinExistence type="predicted"/>
<feature type="transmembrane region" description="Helical" evidence="1">
    <location>
        <begin position="225"/>
        <end position="246"/>
    </location>
</feature>
<keyword evidence="1" id="KW-1133">Transmembrane helix</keyword>
<keyword evidence="1" id="KW-0812">Transmembrane</keyword>
<feature type="transmembrane region" description="Helical" evidence="1">
    <location>
        <begin position="499"/>
        <end position="529"/>
    </location>
</feature>
<evidence type="ECO:0000313" key="2">
    <source>
        <dbReference type="EMBL" id="CAI5451375.1"/>
    </source>
</evidence>
<comment type="caution">
    <text evidence="2">The sequence shown here is derived from an EMBL/GenBank/DDBJ whole genome shotgun (WGS) entry which is preliminary data.</text>
</comment>
<accession>A0A9P1N4X0</accession>
<feature type="transmembrane region" description="Helical" evidence="1">
    <location>
        <begin position="79"/>
        <end position="105"/>
    </location>
</feature>
<evidence type="ECO:0000313" key="3">
    <source>
        <dbReference type="Proteomes" id="UP001152747"/>
    </source>
</evidence>
<feature type="transmembrane region" description="Helical" evidence="1">
    <location>
        <begin position="390"/>
        <end position="409"/>
    </location>
</feature>
<feature type="transmembrane region" description="Helical" evidence="1">
    <location>
        <begin position="165"/>
        <end position="186"/>
    </location>
</feature>
<feature type="transmembrane region" description="Helical" evidence="1">
    <location>
        <begin position="306"/>
        <end position="328"/>
    </location>
</feature>
<dbReference type="PANTHER" id="PTHR22941">
    <property type="entry name" value="SERPENTINE RECEPTOR"/>
    <property type="match status" value="1"/>
</dbReference>
<protein>
    <submittedName>
        <fullName evidence="2">Uncharacterized protein</fullName>
    </submittedName>
</protein>
<keyword evidence="3" id="KW-1185">Reference proteome</keyword>
<keyword evidence="1" id="KW-0472">Membrane</keyword>
<dbReference type="AlphaFoldDB" id="A0A9P1N4X0"/>
<name>A0A9P1N4X0_9PELO</name>
<feature type="transmembrane region" description="Helical" evidence="1">
    <location>
        <begin position="349"/>
        <end position="370"/>
    </location>
</feature>